<accession>A0A7W9EXH2</accession>
<dbReference type="RefSeq" id="WP_246414526.1">
    <property type="nucleotide sequence ID" value="NZ_JACIJM010000003.1"/>
</dbReference>
<sequence length="151" mass="17149">MTPLTEDQLRAQDVPAPWSFGMADRVRFGEIDVLGHVNNAAYLRWFENLRIHYFEVYGVATYDHIPPKIVLRNISLDFKAEVKLNDTYVLTGRTVEMRTSSFTMHYGVYVRGVLTTTGTAVIVNLNQDNTKRPLADSLRSTLALRDGTVQL</sequence>
<dbReference type="GO" id="GO:0047617">
    <property type="term" value="F:fatty acyl-CoA hydrolase activity"/>
    <property type="evidence" value="ECO:0007669"/>
    <property type="project" value="TreeGrafter"/>
</dbReference>
<protein>
    <submittedName>
        <fullName evidence="3">Acyl-CoA thioester hydrolase</fullName>
        <ecNumber evidence="3">3.1.2.-</ecNumber>
    </submittedName>
</protein>
<reference evidence="3 4" key="1">
    <citation type="submission" date="2020-08" db="EMBL/GenBank/DDBJ databases">
        <title>Genomic Encyclopedia of Type Strains, Phase IV (KMG-IV): sequencing the most valuable type-strain genomes for metagenomic binning, comparative biology and taxonomic classification.</title>
        <authorList>
            <person name="Goeker M."/>
        </authorList>
    </citation>
    <scope>NUCLEOTIDE SEQUENCE [LARGE SCALE GENOMIC DNA]</scope>
    <source>
        <strain evidence="3 4">DSM 101064</strain>
    </source>
</reference>
<gene>
    <name evidence="3" type="ORF">FHS72_001241</name>
</gene>
<name>A0A7W9EXH2_9RHOB</name>
<dbReference type="InterPro" id="IPR050563">
    <property type="entry name" value="4-hydroxybenzoyl-CoA_TE"/>
</dbReference>
<dbReference type="CDD" id="cd00586">
    <property type="entry name" value="4HBT"/>
    <property type="match status" value="1"/>
</dbReference>
<proteinExistence type="inferred from homology"/>
<dbReference type="InterPro" id="IPR029069">
    <property type="entry name" value="HotDog_dom_sf"/>
</dbReference>
<dbReference type="EC" id="3.1.2.-" evidence="3"/>
<keyword evidence="2 3" id="KW-0378">Hydrolase</keyword>
<dbReference type="EMBL" id="JACIJM010000003">
    <property type="protein sequence ID" value="MBB5721629.1"/>
    <property type="molecule type" value="Genomic_DNA"/>
</dbReference>
<comment type="caution">
    <text evidence="3">The sequence shown here is derived from an EMBL/GenBank/DDBJ whole genome shotgun (WGS) entry which is preliminary data.</text>
</comment>
<dbReference type="Pfam" id="PF13279">
    <property type="entry name" value="4HBT_2"/>
    <property type="match status" value="1"/>
</dbReference>
<comment type="similarity">
    <text evidence="1">Belongs to the 4-hydroxybenzoyl-CoA thioesterase family.</text>
</comment>
<evidence type="ECO:0000256" key="1">
    <source>
        <dbReference type="ARBA" id="ARBA00005953"/>
    </source>
</evidence>
<dbReference type="AlphaFoldDB" id="A0A7W9EXH2"/>
<dbReference type="PANTHER" id="PTHR31793">
    <property type="entry name" value="4-HYDROXYBENZOYL-COA THIOESTERASE FAMILY MEMBER"/>
    <property type="match status" value="1"/>
</dbReference>
<organism evidence="3 4">
    <name type="scientific">Yoonia ponticola</name>
    <dbReference type="NCBI Taxonomy" id="1524255"/>
    <lineage>
        <taxon>Bacteria</taxon>
        <taxon>Pseudomonadati</taxon>
        <taxon>Pseudomonadota</taxon>
        <taxon>Alphaproteobacteria</taxon>
        <taxon>Rhodobacterales</taxon>
        <taxon>Paracoccaceae</taxon>
        <taxon>Yoonia</taxon>
    </lineage>
</organism>
<evidence type="ECO:0000313" key="4">
    <source>
        <dbReference type="Proteomes" id="UP000535415"/>
    </source>
</evidence>
<keyword evidence="4" id="KW-1185">Reference proteome</keyword>
<dbReference type="SUPFAM" id="SSF54637">
    <property type="entry name" value="Thioesterase/thiol ester dehydrase-isomerase"/>
    <property type="match status" value="1"/>
</dbReference>
<dbReference type="Gene3D" id="3.10.129.10">
    <property type="entry name" value="Hotdog Thioesterase"/>
    <property type="match status" value="1"/>
</dbReference>
<evidence type="ECO:0000313" key="3">
    <source>
        <dbReference type="EMBL" id="MBB5721629.1"/>
    </source>
</evidence>
<dbReference type="PANTHER" id="PTHR31793:SF27">
    <property type="entry name" value="NOVEL THIOESTERASE SUPERFAMILY DOMAIN AND SAPOSIN A-TYPE DOMAIN CONTAINING PROTEIN (0610012H03RIK)"/>
    <property type="match status" value="1"/>
</dbReference>
<evidence type="ECO:0000256" key="2">
    <source>
        <dbReference type="ARBA" id="ARBA00022801"/>
    </source>
</evidence>
<dbReference type="Proteomes" id="UP000535415">
    <property type="component" value="Unassembled WGS sequence"/>
</dbReference>